<reference evidence="3" key="2">
    <citation type="submission" date="2021-04" db="EMBL/GenBank/DDBJ databases">
        <authorList>
            <person name="Zhang T."/>
            <person name="Zhang Y."/>
            <person name="Lu D."/>
            <person name="Zuo D."/>
            <person name="Du Z."/>
        </authorList>
    </citation>
    <scope>NUCLEOTIDE SEQUENCE</scope>
    <source>
        <strain evidence="3">JR1</strain>
    </source>
</reference>
<dbReference type="PANTHER" id="PTHR43639:SF1">
    <property type="entry name" value="SHORT-CHAIN DEHYDROGENASE_REDUCTASE FAMILY PROTEIN"/>
    <property type="match status" value="1"/>
</dbReference>
<dbReference type="PRINTS" id="PR00081">
    <property type="entry name" value="GDHRDH"/>
</dbReference>
<dbReference type="Proteomes" id="UP000679220">
    <property type="component" value="Unassembled WGS sequence"/>
</dbReference>
<dbReference type="InterPro" id="IPR036291">
    <property type="entry name" value="NAD(P)-bd_dom_sf"/>
</dbReference>
<accession>A0A941IYP2</accession>
<protein>
    <submittedName>
        <fullName evidence="3">SDR family NAD(P)-dependent oxidoreductase</fullName>
    </submittedName>
</protein>
<dbReference type="AlphaFoldDB" id="A0A941IYP2"/>
<comment type="similarity">
    <text evidence="1">Belongs to the short-chain dehydrogenases/reductases (SDR) family.</text>
</comment>
<dbReference type="GO" id="GO:0016491">
    <property type="term" value="F:oxidoreductase activity"/>
    <property type="evidence" value="ECO:0007669"/>
    <property type="project" value="UniProtKB-KW"/>
</dbReference>
<dbReference type="EMBL" id="JAGTAR010000028">
    <property type="protein sequence ID" value="MBR8537195.1"/>
    <property type="molecule type" value="Genomic_DNA"/>
</dbReference>
<comment type="caution">
    <text evidence="3">The sequence shown here is derived from an EMBL/GenBank/DDBJ whole genome shotgun (WGS) entry which is preliminary data.</text>
</comment>
<sequence>MNKQVLITGGAKRVGRYLSQHFARAGYDVLIHVNQSQKEGELLVTELSDKYPDQQFTLLTYNLSDWKQLPAYIKQVFGDYGIPDVIIHNASRYAPGTLREVSLQDMEEMMAIHLYAPMIIGQQYRKVGGHGSIINLLDTAIITNDTSHAMYLLAKKSLAEYTKMSALEWAPEIRVNGIALGPVLPPEGKDDSYFNSVVGSTPLKNKVELANIASTIDLIITNENISGQIIYCDSAQHLI</sequence>
<dbReference type="Gene3D" id="3.40.50.720">
    <property type="entry name" value="NAD(P)-binding Rossmann-like Domain"/>
    <property type="match status" value="1"/>
</dbReference>
<proteinExistence type="inferred from homology"/>
<reference evidence="3" key="1">
    <citation type="journal article" date="2018" name="Int. J. Syst. Evol. Microbiol.">
        <title>Carboxylicivirga sediminis sp. nov., isolated from coastal sediment.</title>
        <authorList>
            <person name="Wang F.Q."/>
            <person name="Ren L.H."/>
            <person name="Zou R.J."/>
            <person name="Sun Y.Z."/>
            <person name="Liu X.J."/>
            <person name="Jiang F."/>
            <person name="Liu L.J."/>
        </authorList>
    </citation>
    <scope>NUCLEOTIDE SEQUENCE</scope>
    <source>
        <strain evidence="3">JR1</strain>
    </source>
</reference>
<dbReference type="SUPFAM" id="SSF51735">
    <property type="entry name" value="NAD(P)-binding Rossmann-fold domains"/>
    <property type="match status" value="1"/>
</dbReference>
<dbReference type="InterPro" id="IPR002347">
    <property type="entry name" value="SDR_fam"/>
</dbReference>
<organism evidence="3 4">
    <name type="scientific">Carboxylicivirga sediminis</name>
    <dbReference type="NCBI Taxonomy" id="2006564"/>
    <lineage>
        <taxon>Bacteria</taxon>
        <taxon>Pseudomonadati</taxon>
        <taxon>Bacteroidota</taxon>
        <taxon>Bacteroidia</taxon>
        <taxon>Marinilabiliales</taxon>
        <taxon>Marinilabiliaceae</taxon>
        <taxon>Carboxylicivirga</taxon>
    </lineage>
</organism>
<name>A0A941IYP2_9BACT</name>
<evidence type="ECO:0000313" key="3">
    <source>
        <dbReference type="EMBL" id="MBR8537195.1"/>
    </source>
</evidence>
<evidence type="ECO:0000256" key="1">
    <source>
        <dbReference type="ARBA" id="ARBA00006484"/>
    </source>
</evidence>
<keyword evidence="2" id="KW-0560">Oxidoreductase</keyword>
<dbReference type="PANTHER" id="PTHR43639">
    <property type="entry name" value="OXIDOREDUCTASE, SHORT-CHAIN DEHYDROGENASE/REDUCTASE FAMILY (AFU_ORTHOLOGUE AFUA_5G02870)"/>
    <property type="match status" value="1"/>
</dbReference>
<evidence type="ECO:0000313" key="4">
    <source>
        <dbReference type="Proteomes" id="UP000679220"/>
    </source>
</evidence>
<gene>
    <name evidence="3" type="ORF">KDU71_16615</name>
</gene>
<dbReference type="RefSeq" id="WP_212192220.1">
    <property type="nucleotide sequence ID" value="NZ_JAGTAR010000028.1"/>
</dbReference>
<evidence type="ECO:0000256" key="2">
    <source>
        <dbReference type="ARBA" id="ARBA00023002"/>
    </source>
</evidence>
<dbReference type="Pfam" id="PF00106">
    <property type="entry name" value="adh_short"/>
    <property type="match status" value="1"/>
</dbReference>
<keyword evidence="4" id="KW-1185">Reference proteome</keyword>